<dbReference type="Proteomes" id="UP000676169">
    <property type="component" value="Chromosome"/>
</dbReference>
<keyword evidence="2" id="KW-1133">Transmembrane helix</keyword>
<evidence type="ECO:0000313" key="4">
    <source>
        <dbReference type="EMBL" id="QUE51698.1"/>
    </source>
</evidence>
<dbReference type="Gene3D" id="1.25.40.10">
    <property type="entry name" value="Tetratricopeptide repeat domain"/>
    <property type="match status" value="1"/>
</dbReference>
<feature type="signal peptide" evidence="3">
    <location>
        <begin position="1"/>
        <end position="26"/>
    </location>
</feature>
<evidence type="ECO:0000313" key="5">
    <source>
        <dbReference type="Proteomes" id="UP000676169"/>
    </source>
</evidence>
<reference evidence="4" key="1">
    <citation type="submission" date="2021-04" db="EMBL/GenBank/DDBJ databases">
        <title>Luteolibacter sp. 32A isolated from the skin of an Anderson's salamander (Ambystoma andersonii).</title>
        <authorList>
            <person name="Spergser J."/>
            <person name="Busse H.-J."/>
        </authorList>
    </citation>
    <scope>NUCLEOTIDE SEQUENCE</scope>
    <source>
        <strain evidence="4">32A</strain>
    </source>
</reference>
<dbReference type="EMBL" id="CP073100">
    <property type="protein sequence ID" value="QUE51698.1"/>
    <property type="molecule type" value="Genomic_DNA"/>
</dbReference>
<feature type="chain" id="PRO_5037064474" evidence="3">
    <location>
        <begin position="27"/>
        <end position="821"/>
    </location>
</feature>
<name>A0A975PEX0_9BACT</name>
<evidence type="ECO:0000256" key="2">
    <source>
        <dbReference type="SAM" id="Phobius"/>
    </source>
</evidence>
<dbReference type="InterPro" id="IPR025738">
    <property type="entry name" value="BatD"/>
</dbReference>
<evidence type="ECO:0000256" key="3">
    <source>
        <dbReference type="SAM" id="SignalP"/>
    </source>
</evidence>
<keyword evidence="2" id="KW-0812">Transmembrane</keyword>
<sequence length="821" mass="90803">MRITDFIRTAGRALAFLAFITSTASAQIAVQATMSSRFLARGETASLDIAILNGMPRLERSPAVPQVPDVKIEAGQPEPRMISARRSGYVFPFLISSYKEGRHIIPAITLQLDGKTYTTPPQEFTVFNPDELKWSEASVGDQKMRYSASFHPLKDNPYEGETVPVEIKLYIPRDIPVEDWGIPEFERDGIACWRFEPSGSWGQTNILGRSYISVAYPSSMSATRSGTVSIGPANLRLMLRTIVNDPFPRMSPTPVFLAIPKFDLQAKKLPEGAPAGFVNAVGSFTMSSKTTQTELREGDPLSVDVTVTGTGNLDGMTAPKPKDADGWKIYEASAEQRGDERRQETGSVTFHQFMRPLGDKASVPGFQLVYFDPQLAQYKTIETPPIPLKLLPSLKEKPLASAPLAPPQAAGIPVEKMNDILGLVQPARIVLPGATRFPSWTWQLVPGLVALLLIIKAIWMKAGPKFRIEPEVAARRQAFRELERVSTADHPSFLRQAGRFIEQWLPKAATQDSSLHAILEERDATCYRGEGSPDAKGDRSRRSSILKVIRKFAWLWIAVAWFGFSSDSKAAGDEQLQTEAVAAYDSAEYEKAIQMWLDAGPFDRLSADTLYNIGNACYRMGVPGHAALYYRRALEKDSSHAEALQNLRFIERKYGSVSVKWDDYQYALTRLQLQTWRNTLWAGVWMVVLGVLVCLATRAGSKARIPAVIGLVLGPMIAAAGALGSHYYPDDSRFAPLTRQAVVVNEDSALHSEASRTSQEIIDARVGSLCEIIKDRGAWLYVSFATKTRGWIPAEDVEKVVPDKKPEAPKLHKPDADSRST</sequence>
<evidence type="ECO:0000256" key="1">
    <source>
        <dbReference type="SAM" id="MobiDB-lite"/>
    </source>
</evidence>
<dbReference type="PANTHER" id="PTHR40940">
    <property type="entry name" value="PROTEIN BATD-RELATED"/>
    <property type="match status" value="1"/>
</dbReference>
<proteinExistence type="predicted"/>
<feature type="region of interest" description="Disordered" evidence="1">
    <location>
        <begin position="802"/>
        <end position="821"/>
    </location>
</feature>
<organism evidence="4 5">
    <name type="scientific">Luteolibacter ambystomatis</name>
    <dbReference type="NCBI Taxonomy" id="2824561"/>
    <lineage>
        <taxon>Bacteria</taxon>
        <taxon>Pseudomonadati</taxon>
        <taxon>Verrucomicrobiota</taxon>
        <taxon>Verrucomicrobiia</taxon>
        <taxon>Verrucomicrobiales</taxon>
        <taxon>Verrucomicrobiaceae</taxon>
        <taxon>Luteolibacter</taxon>
    </lineage>
</organism>
<dbReference type="RefSeq" id="WP_211631837.1">
    <property type="nucleotide sequence ID" value="NZ_CP073100.1"/>
</dbReference>
<feature type="transmembrane region" description="Helical" evidence="2">
    <location>
        <begin position="708"/>
        <end position="728"/>
    </location>
</feature>
<dbReference type="SMART" id="SM00028">
    <property type="entry name" value="TPR"/>
    <property type="match status" value="1"/>
</dbReference>
<keyword evidence="3" id="KW-0732">Signal</keyword>
<gene>
    <name evidence="4" type="ORF">KBB96_02130</name>
</gene>
<dbReference type="PANTHER" id="PTHR40940:SF2">
    <property type="entry name" value="BATD"/>
    <property type="match status" value="1"/>
</dbReference>
<dbReference type="AlphaFoldDB" id="A0A975PEX0"/>
<protein>
    <submittedName>
        <fullName evidence="4">BatD family protein</fullName>
    </submittedName>
</protein>
<dbReference type="SUPFAM" id="SSF48452">
    <property type="entry name" value="TPR-like"/>
    <property type="match status" value="1"/>
</dbReference>
<dbReference type="KEGG" id="lamb:KBB96_02130"/>
<keyword evidence="2" id="KW-0472">Membrane</keyword>
<dbReference type="InterPro" id="IPR011990">
    <property type="entry name" value="TPR-like_helical_dom_sf"/>
</dbReference>
<dbReference type="InterPro" id="IPR019734">
    <property type="entry name" value="TPR_rpt"/>
</dbReference>
<feature type="transmembrane region" description="Helical" evidence="2">
    <location>
        <begin position="679"/>
        <end position="696"/>
    </location>
</feature>
<accession>A0A975PEX0</accession>
<keyword evidence="5" id="KW-1185">Reference proteome</keyword>